<keyword evidence="1" id="KW-0812">Transmembrane</keyword>
<accession>A0A3M7PRC0</accession>
<keyword evidence="1" id="KW-1133">Transmembrane helix</keyword>
<dbReference type="AlphaFoldDB" id="A0A3M7PRC0"/>
<keyword evidence="1" id="KW-0472">Membrane</keyword>
<feature type="transmembrane region" description="Helical" evidence="1">
    <location>
        <begin position="12"/>
        <end position="34"/>
    </location>
</feature>
<dbReference type="EMBL" id="REGN01009210">
    <property type="protein sequence ID" value="RNA01682.1"/>
    <property type="molecule type" value="Genomic_DNA"/>
</dbReference>
<name>A0A3M7PRC0_BRAPC</name>
<dbReference type="Proteomes" id="UP000276133">
    <property type="component" value="Unassembled WGS sequence"/>
</dbReference>
<organism evidence="2 3">
    <name type="scientific">Brachionus plicatilis</name>
    <name type="common">Marine rotifer</name>
    <name type="synonym">Brachionus muelleri</name>
    <dbReference type="NCBI Taxonomy" id="10195"/>
    <lineage>
        <taxon>Eukaryota</taxon>
        <taxon>Metazoa</taxon>
        <taxon>Spiralia</taxon>
        <taxon>Gnathifera</taxon>
        <taxon>Rotifera</taxon>
        <taxon>Eurotatoria</taxon>
        <taxon>Monogononta</taxon>
        <taxon>Pseudotrocha</taxon>
        <taxon>Ploima</taxon>
        <taxon>Brachionidae</taxon>
        <taxon>Brachionus</taxon>
    </lineage>
</organism>
<reference evidence="2 3" key="1">
    <citation type="journal article" date="2018" name="Sci. Rep.">
        <title>Genomic signatures of local adaptation to the degree of environmental predictability in rotifers.</title>
        <authorList>
            <person name="Franch-Gras L."/>
            <person name="Hahn C."/>
            <person name="Garcia-Roger E.M."/>
            <person name="Carmona M.J."/>
            <person name="Serra M."/>
            <person name="Gomez A."/>
        </authorList>
    </citation>
    <scope>NUCLEOTIDE SEQUENCE [LARGE SCALE GENOMIC DNA]</scope>
    <source>
        <strain evidence="2">HYR1</strain>
    </source>
</reference>
<sequence length="195" mass="22335">MLAANFTRFFFLRYLLNFVSFGQLLNFGCSFRFISPLCLGPPFTSPLRSDSPLKTPLNPEAPCIYPFPLPSPEFFSVQPSSPIIVTVYISDPPELTVNISVMFEVTVYFSVTVSATAFFSVSGTFFAKIFRTRFRLRESGNFSPEAPLFLRRSTLIYLAIPNLLFSEFCRFIAESVYWWYKGCISCYDLQNIINF</sequence>
<evidence type="ECO:0000313" key="3">
    <source>
        <dbReference type="Proteomes" id="UP000276133"/>
    </source>
</evidence>
<proteinExistence type="predicted"/>
<keyword evidence="3" id="KW-1185">Reference proteome</keyword>
<evidence type="ECO:0000313" key="2">
    <source>
        <dbReference type="EMBL" id="RNA01682.1"/>
    </source>
</evidence>
<evidence type="ECO:0000256" key="1">
    <source>
        <dbReference type="SAM" id="Phobius"/>
    </source>
</evidence>
<comment type="caution">
    <text evidence="2">The sequence shown here is derived from an EMBL/GenBank/DDBJ whole genome shotgun (WGS) entry which is preliminary data.</text>
</comment>
<feature type="transmembrane region" description="Helical" evidence="1">
    <location>
        <begin position="105"/>
        <end position="127"/>
    </location>
</feature>
<protein>
    <submittedName>
        <fullName evidence="2">Uncharacterized protein</fullName>
    </submittedName>
</protein>
<gene>
    <name evidence="2" type="ORF">BpHYR1_052555</name>
</gene>